<feature type="coiled-coil region" evidence="1">
    <location>
        <begin position="324"/>
        <end position="404"/>
    </location>
</feature>
<proteinExistence type="predicted"/>
<dbReference type="CDD" id="cd19481">
    <property type="entry name" value="RecA-like_protease"/>
    <property type="match status" value="1"/>
</dbReference>
<dbReference type="PANTHER" id="PTHR23074">
    <property type="entry name" value="AAA DOMAIN-CONTAINING"/>
    <property type="match status" value="1"/>
</dbReference>
<evidence type="ECO:0000313" key="5">
    <source>
        <dbReference type="Proteomes" id="UP000663828"/>
    </source>
</evidence>
<dbReference type="Pfam" id="PF00004">
    <property type="entry name" value="AAA"/>
    <property type="match status" value="1"/>
</dbReference>
<dbReference type="GO" id="GO:0005524">
    <property type="term" value="F:ATP binding"/>
    <property type="evidence" value="ECO:0007669"/>
    <property type="project" value="InterPro"/>
</dbReference>
<keyword evidence="1" id="KW-0175">Coiled coil</keyword>
<dbReference type="AlphaFoldDB" id="A0A815N7D7"/>
<dbReference type="SUPFAM" id="SSF52540">
    <property type="entry name" value="P-loop containing nucleoside triphosphate hydrolases"/>
    <property type="match status" value="1"/>
</dbReference>
<protein>
    <recommendedName>
        <fullName evidence="2">AAA+ ATPase domain-containing protein</fullName>
    </recommendedName>
</protein>
<dbReference type="Proteomes" id="UP000663852">
    <property type="component" value="Unassembled WGS sequence"/>
</dbReference>
<dbReference type="InterPro" id="IPR027417">
    <property type="entry name" value="P-loop_NTPase"/>
</dbReference>
<evidence type="ECO:0000313" key="6">
    <source>
        <dbReference type="Proteomes" id="UP000663852"/>
    </source>
</evidence>
<dbReference type="PANTHER" id="PTHR23074:SF83">
    <property type="entry name" value="VACUOLAR PROTEIN SORTING-ASSOCIATED PROTEIN 4A"/>
    <property type="match status" value="1"/>
</dbReference>
<keyword evidence="5" id="KW-1185">Reference proteome</keyword>
<dbReference type="EMBL" id="CAJNOJ010000403">
    <property type="protein sequence ID" value="CAF1435268.1"/>
    <property type="molecule type" value="Genomic_DNA"/>
</dbReference>
<reference evidence="3" key="1">
    <citation type="submission" date="2021-02" db="EMBL/GenBank/DDBJ databases">
        <authorList>
            <person name="Nowell W R."/>
        </authorList>
    </citation>
    <scope>NUCLEOTIDE SEQUENCE</scope>
</reference>
<gene>
    <name evidence="3" type="ORF">EDS130_LOCUS38480</name>
    <name evidence="4" type="ORF">XAT740_LOCUS50489</name>
</gene>
<evidence type="ECO:0000313" key="4">
    <source>
        <dbReference type="EMBL" id="CAF1622870.1"/>
    </source>
</evidence>
<evidence type="ECO:0000313" key="3">
    <source>
        <dbReference type="EMBL" id="CAF1435268.1"/>
    </source>
</evidence>
<evidence type="ECO:0000256" key="1">
    <source>
        <dbReference type="SAM" id="Coils"/>
    </source>
</evidence>
<dbReference type="Gene3D" id="3.40.50.300">
    <property type="entry name" value="P-loop containing nucleotide triphosphate hydrolases"/>
    <property type="match status" value="1"/>
</dbReference>
<dbReference type="InterPro" id="IPR050304">
    <property type="entry name" value="MT-severing_AAA_ATPase"/>
</dbReference>
<dbReference type="EMBL" id="CAJNOR010007763">
    <property type="protein sequence ID" value="CAF1622870.1"/>
    <property type="molecule type" value="Genomic_DNA"/>
</dbReference>
<accession>A0A815N7D7</accession>
<sequence>MSEIPAFVPWTRPSNIQPSEDQAKTSNQPVNLVPISKLIMNVRKHFSYNELNDFIESLNRIDTNMKKCEFTPLQLYALHINSTGIDMSGQKNSSVYRPNTHIRKNDFFGPWNFNYLLNLISIDYETNDNNKIFPDLWCTEIGLTKITVIIHNTTIDRSDENENNTTTTGSQTKKEQRTLLDFLIAICRQNQYDDKTAYVWKDALNNEHILTIEHLNNITDKNWDRLTSIPNFVRQMIQDYKQLNQFNDSSQKTLVDPYKTSKARLLADIHCVRRYIYSTIGQLEQLSYLDPIAVDLAIDEVRRTYDDDSDVLINIQNYLHTFCLKKFSEDLATQEQKRIELQTELSLLKQNYQKFSNDRDQNKNELNRLEIEVRHFENKYQEILKNEKQVLQEIEKRKMCGQKELNTNPGGNWKKYLDEAEQIQTSYNKDKKTIGDELAKKRTMSLVAREKYCIINSLCSNAEEKINDLIQYTKLNFDDVRGKLLVKFGRGLLLFGPPGTGKSEILKLASVLAGFTIITPPLSAGELNRPLVGETERLLVDIMSRANTIPYLICALIIDEIDGLVPKRDNNAHQGKVDGISVLLSHIEGVKNIPNLILLGATNRKTMMDEAFLRRMQTKVFVGRPSPRIREKMFEPLVYKDPKIFNKKCMEFLVRISTNFSGAALVALKSAILVSIDRRLTIDEDTLSHIAERVALEYNFYFGSNTLPEIWRKNKAFFDGAFPTKYSLVIPDDMGLPSGRVLIDLHERKRFLELQNRESFTMEQDLNDNEIDFVSIMPRLVHGCNSRNIDTLQIIDHSFLSKQNAFDEKTIFELLNATFDECKHYNRWMIIFHVDSLIILQKNESQFSSSTTIQNLQMYQFIKENSLMTLIEPKKSGDLGGPREQWIVLVVKNPELKSLLIDDIGFKQTKAQQVQEETEKIKQKDDEQERKCPKCLKNYIPAKVNYGSCHYHDGFVWDSQNNVRMTGTKAQELTIRAALRKKSNQINNNQDEPKLIWVCCLRMYGDRECQTGICGIPDELKDIDFGNKDPVELVQEHFLRNKEALQTLQNFTKNIV</sequence>
<dbReference type="InterPro" id="IPR003960">
    <property type="entry name" value="ATPase_AAA_CS"/>
</dbReference>
<dbReference type="PROSITE" id="PS00674">
    <property type="entry name" value="AAA"/>
    <property type="match status" value="1"/>
</dbReference>
<dbReference type="GO" id="GO:0016887">
    <property type="term" value="F:ATP hydrolysis activity"/>
    <property type="evidence" value="ECO:0007669"/>
    <property type="project" value="InterPro"/>
</dbReference>
<comment type="caution">
    <text evidence="3">The sequence shown here is derived from an EMBL/GenBank/DDBJ whole genome shotgun (WGS) entry which is preliminary data.</text>
</comment>
<dbReference type="OrthoDB" id="10018969at2759"/>
<dbReference type="InterPro" id="IPR003959">
    <property type="entry name" value="ATPase_AAA_core"/>
</dbReference>
<feature type="domain" description="AAA+ ATPase" evidence="2">
    <location>
        <begin position="488"/>
        <end position="626"/>
    </location>
</feature>
<name>A0A815N7D7_ADIRI</name>
<dbReference type="SMART" id="SM00382">
    <property type="entry name" value="AAA"/>
    <property type="match status" value="1"/>
</dbReference>
<dbReference type="Proteomes" id="UP000663828">
    <property type="component" value="Unassembled WGS sequence"/>
</dbReference>
<evidence type="ECO:0000259" key="2">
    <source>
        <dbReference type="SMART" id="SM00382"/>
    </source>
</evidence>
<organism evidence="3 6">
    <name type="scientific">Adineta ricciae</name>
    <name type="common">Rotifer</name>
    <dbReference type="NCBI Taxonomy" id="249248"/>
    <lineage>
        <taxon>Eukaryota</taxon>
        <taxon>Metazoa</taxon>
        <taxon>Spiralia</taxon>
        <taxon>Gnathifera</taxon>
        <taxon>Rotifera</taxon>
        <taxon>Eurotatoria</taxon>
        <taxon>Bdelloidea</taxon>
        <taxon>Adinetida</taxon>
        <taxon>Adinetidae</taxon>
        <taxon>Adineta</taxon>
    </lineage>
</organism>
<dbReference type="InterPro" id="IPR003593">
    <property type="entry name" value="AAA+_ATPase"/>
</dbReference>